<keyword evidence="1" id="KW-0479">Metal-binding</keyword>
<dbReference type="SUPFAM" id="SSF51182">
    <property type="entry name" value="RmlC-like cupins"/>
    <property type="match status" value="1"/>
</dbReference>
<reference evidence="3 4" key="1">
    <citation type="submission" date="2020-05" db="EMBL/GenBank/DDBJ databases">
        <title>Mucilaginibacter mali sp. nov.</title>
        <authorList>
            <person name="Kim H.S."/>
            <person name="Lee K.C."/>
            <person name="Suh M.K."/>
            <person name="Kim J.-S."/>
            <person name="Han K.-I."/>
            <person name="Eom M.K."/>
            <person name="Shin Y.K."/>
            <person name="Lee J.-S."/>
        </authorList>
    </citation>
    <scope>NUCLEOTIDE SEQUENCE [LARGE SCALE GENOMIC DNA]</scope>
    <source>
        <strain evidence="3 4">G2-14</strain>
    </source>
</reference>
<dbReference type="RefSeq" id="WP_173413408.1">
    <property type="nucleotide sequence ID" value="NZ_CP054139.1"/>
</dbReference>
<gene>
    <name evidence="3" type="ORF">HQ865_02685</name>
</gene>
<dbReference type="InterPro" id="IPR014710">
    <property type="entry name" value="RmlC-like_jellyroll"/>
</dbReference>
<dbReference type="PANTHER" id="PTHR35848">
    <property type="entry name" value="OXALATE-BINDING PROTEIN"/>
    <property type="match status" value="1"/>
</dbReference>
<name>A0A7D4PS38_9SPHI</name>
<feature type="domain" description="Cupin type-2" evidence="2">
    <location>
        <begin position="47"/>
        <end position="111"/>
    </location>
</feature>
<accession>A0A7D4PS38</accession>
<sequence>MIHQAFFKREGEAIPPLGGEGVHYEWGNGCHGWTFVDTDALSVKQELMPPNTSEALHYHTKATQFFFIIKGSAIFYVDGVVKILTEHQGIEILPGQHHRISNHSEADLEFTLYSHPSTKHDRVNIETP</sequence>
<dbReference type="InterPro" id="IPR051610">
    <property type="entry name" value="GPI/OXD"/>
</dbReference>
<keyword evidence="4" id="KW-1185">Reference proteome</keyword>
<dbReference type="GO" id="GO:0046872">
    <property type="term" value="F:metal ion binding"/>
    <property type="evidence" value="ECO:0007669"/>
    <property type="project" value="UniProtKB-KW"/>
</dbReference>
<evidence type="ECO:0000313" key="3">
    <source>
        <dbReference type="EMBL" id="QKJ28708.1"/>
    </source>
</evidence>
<dbReference type="KEGG" id="mmab:HQ865_02685"/>
<dbReference type="PANTHER" id="PTHR35848:SF9">
    <property type="entry name" value="SLL1358 PROTEIN"/>
    <property type="match status" value="1"/>
</dbReference>
<dbReference type="InterPro" id="IPR013096">
    <property type="entry name" value="Cupin_2"/>
</dbReference>
<organism evidence="3 4">
    <name type="scientific">Mucilaginibacter mali</name>
    <dbReference type="NCBI Taxonomy" id="2740462"/>
    <lineage>
        <taxon>Bacteria</taxon>
        <taxon>Pseudomonadati</taxon>
        <taxon>Bacteroidota</taxon>
        <taxon>Sphingobacteriia</taxon>
        <taxon>Sphingobacteriales</taxon>
        <taxon>Sphingobacteriaceae</taxon>
        <taxon>Mucilaginibacter</taxon>
    </lineage>
</organism>
<dbReference type="Proteomes" id="UP000505355">
    <property type="component" value="Chromosome"/>
</dbReference>
<dbReference type="AlphaFoldDB" id="A0A7D4PS38"/>
<proteinExistence type="predicted"/>
<protein>
    <submittedName>
        <fullName evidence="3">Cupin domain-containing protein</fullName>
    </submittedName>
</protein>
<dbReference type="Gene3D" id="2.60.120.10">
    <property type="entry name" value="Jelly Rolls"/>
    <property type="match status" value="1"/>
</dbReference>
<evidence type="ECO:0000256" key="1">
    <source>
        <dbReference type="ARBA" id="ARBA00022723"/>
    </source>
</evidence>
<evidence type="ECO:0000313" key="4">
    <source>
        <dbReference type="Proteomes" id="UP000505355"/>
    </source>
</evidence>
<evidence type="ECO:0000259" key="2">
    <source>
        <dbReference type="Pfam" id="PF07883"/>
    </source>
</evidence>
<dbReference type="EMBL" id="CP054139">
    <property type="protein sequence ID" value="QKJ28708.1"/>
    <property type="molecule type" value="Genomic_DNA"/>
</dbReference>
<dbReference type="InterPro" id="IPR011051">
    <property type="entry name" value="RmlC_Cupin_sf"/>
</dbReference>
<dbReference type="Pfam" id="PF07883">
    <property type="entry name" value="Cupin_2"/>
    <property type="match status" value="1"/>
</dbReference>